<dbReference type="InterPro" id="IPR050406">
    <property type="entry name" value="FGGY_Carb_Kinase"/>
</dbReference>
<dbReference type="PANTHER" id="PTHR43095:SF5">
    <property type="entry name" value="XYLULOSE KINASE"/>
    <property type="match status" value="1"/>
</dbReference>
<evidence type="ECO:0000259" key="4">
    <source>
        <dbReference type="Pfam" id="PF00370"/>
    </source>
</evidence>
<keyword evidence="2" id="KW-0808">Transferase</keyword>
<evidence type="ECO:0000313" key="6">
    <source>
        <dbReference type="EMBL" id="SDM93876.1"/>
    </source>
</evidence>
<reference evidence="7" key="1">
    <citation type="submission" date="2016-10" db="EMBL/GenBank/DDBJ databases">
        <authorList>
            <person name="Varghese N."/>
            <person name="Submissions S."/>
        </authorList>
    </citation>
    <scope>NUCLEOTIDE SEQUENCE [LARGE SCALE GENOMIC DNA]</scope>
    <source>
        <strain evidence="7">BL47</strain>
    </source>
</reference>
<dbReference type="AlphaFoldDB" id="A0A1G9XBR2"/>
<feature type="domain" description="Carbohydrate kinase FGGY C-terminal" evidence="5">
    <location>
        <begin position="265"/>
        <end position="441"/>
    </location>
</feature>
<evidence type="ECO:0000313" key="7">
    <source>
        <dbReference type="Proteomes" id="UP000198704"/>
    </source>
</evidence>
<keyword evidence="3 6" id="KW-0418">Kinase</keyword>
<sequence length="481" mass="50473">MITATTAPALNPSTEAAPVPRRIAVLDVGKTNVKLVVVDAATRDEIWVRTVPNTIRRDGPYPHADVAMIEAFLVDALADATAAVGIDAVSITTHGATGALIGPEGLVLPVLDYEHDGPDAVDADYAQVRPAFAESFSPRLPGGLNLGAQLFWQARCFPEAFARATHFVTYPQFWAWRLTGVAATEPTSLGCHTDLWAPGQGRFSSLVDRMGWGRLMAPVRSAFDVLGTVRPDLADRVGLGRTVPVACGLHDSNASLLPYIQGSAEPRTILSTGTWIIAFAVGGALDRLDAGRDMLANVDAYGRPVPAARFMGGREFDHLIGGPAVEPDPDTLATVLARGVMALPGFARGSGPFPEAVGAWSHDPDSLTPAARTAAASLYAALMTATCLDRLGADGPIFVEGPFARNGLYGAALARLTGRAVHPSSHRTGTSGGAARLFAPGGAEDTYRPGLLRSTVGLGSALDAYAARWRNEVFTRGSIAH</sequence>
<accession>A0A1G9XBR2</accession>
<feature type="domain" description="Carbohydrate kinase FGGY N-terminal" evidence="4">
    <location>
        <begin position="149"/>
        <end position="257"/>
    </location>
</feature>
<dbReference type="Pfam" id="PF00370">
    <property type="entry name" value="FGGY_N"/>
    <property type="match status" value="1"/>
</dbReference>
<dbReference type="PANTHER" id="PTHR43095">
    <property type="entry name" value="SUGAR KINASE"/>
    <property type="match status" value="1"/>
</dbReference>
<evidence type="ECO:0000259" key="5">
    <source>
        <dbReference type="Pfam" id="PF21546"/>
    </source>
</evidence>
<dbReference type="SUPFAM" id="SSF53067">
    <property type="entry name" value="Actin-like ATPase domain"/>
    <property type="match status" value="1"/>
</dbReference>
<dbReference type="STRING" id="582672.SAMN05216360_104320"/>
<dbReference type="Proteomes" id="UP000198704">
    <property type="component" value="Unassembled WGS sequence"/>
</dbReference>
<organism evidence="6 7">
    <name type="scientific">Methylobacterium phyllostachyos</name>
    <dbReference type="NCBI Taxonomy" id="582672"/>
    <lineage>
        <taxon>Bacteria</taxon>
        <taxon>Pseudomonadati</taxon>
        <taxon>Pseudomonadota</taxon>
        <taxon>Alphaproteobacteria</taxon>
        <taxon>Hyphomicrobiales</taxon>
        <taxon>Methylobacteriaceae</taxon>
        <taxon>Methylobacterium</taxon>
    </lineage>
</organism>
<dbReference type="Pfam" id="PF21546">
    <property type="entry name" value="FGGY_C_2"/>
    <property type="match status" value="1"/>
</dbReference>
<protein>
    <submittedName>
        <fullName evidence="6">Sugar (Pentulose or hexulose) kinase</fullName>
    </submittedName>
</protein>
<gene>
    <name evidence="6" type="ORF">SAMN05216360_104320</name>
</gene>
<name>A0A1G9XBR2_9HYPH</name>
<comment type="similarity">
    <text evidence="1">Belongs to the FGGY kinase family.</text>
</comment>
<evidence type="ECO:0000256" key="3">
    <source>
        <dbReference type="ARBA" id="ARBA00022777"/>
    </source>
</evidence>
<dbReference type="InterPro" id="IPR018484">
    <property type="entry name" value="FGGY_N"/>
</dbReference>
<dbReference type="Gene3D" id="3.30.420.40">
    <property type="match status" value="2"/>
</dbReference>
<dbReference type="GO" id="GO:0005975">
    <property type="term" value="P:carbohydrate metabolic process"/>
    <property type="evidence" value="ECO:0007669"/>
    <property type="project" value="InterPro"/>
</dbReference>
<dbReference type="CDD" id="cd07772">
    <property type="entry name" value="ASKHA_NBD_FGGY_NaCK-like"/>
    <property type="match status" value="1"/>
</dbReference>
<proteinExistence type="inferred from homology"/>
<keyword evidence="7" id="KW-1185">Reference proteome</keyword>
<evidence type="ECO:0000256" key="2">
    <source>
        <dbReference type="ARBA" id="ARBA00022679"/>
    </source>
</evidence>
<evidence type="ECO:0000256" key="1">
    <source>
        <dbReference type="ARBA" id="ARBA00009156"/>
    </source>
</evidence>
<dbReference type="InterPro" id="IPR049382">
    <property type="entry name" value="FGGY_C_2"/>
</dbReference>
<dbReference type="GO" id="GO:0016301">
    <property type="term" value="F:kinase activity"/>
    <property type="evidence" value="ECO:0007669"/>
    <property type="project" value="UniProtKB-KW"/>
</dbReference>
<dbReference type="EMBL" id="FNHS01000004">
    <property type="protein sequence ID" value="SDM93876.1"/>
    <property type="molecule type" value="Genomic_DNA"/>
</dbReference>
<dbReference type="InterPro" id="IPR043129">
    <property type="entry name" value="ATPase_NBD"/>
</dbReference>